<dbReference type="PANTHER" id="PTHR43318">
    <property type="entry name" value="UDP-N-ACETYLGLUCOSAMINE 4,6-DEHYDRATASE"/>
    <property type="match status" value="1"/>
</dbReference>
<evidence type="ECO:0000256" key="1">
    <source>
        <dbReference type="ARBA" id="ARBA00007430"/>
    </source>
</evidence>
<organism evidence="4 5">
    <name type="scientific">Dissulfurirhabdus thermomarina</name>
    <dbReference type="NCBI Taxonomy" id="1765737"/>
    <lineage>
        <taxon>Bacteria</taxon>
        <taxon>Deltaproteobacteria</taxon>
        <taxon>Dissulfurirhabdaceae</taxon>
        <taxon>Dissulfurirhabdus</taxon>
    </lineage>
</organism>
<comment type="caution">
    <text evidence="4">The sequence shown here is derived from an EMBL/GenBank/DDBJ whole genome shotgun (WGS) entry which is preliminary data.</text>
</comment>
<protein>
    <submittedName>
        <fullName evidence="4">Polysaccharide biosynthesis protein</fullName>
    </submittedName>
</protein>
<name>A0A6N9TP61_DISTH</name>
<evidence type="ECO:0000259" key="3">
    <source>
        <dbReference type="Pfam" id="PF02719"/>
    </source>
</evidence>
<dbReference type="PANTHER" id="PTHR43318:SF1">
    <property type="entry name" value="POLYSACCHARIDE BIOSYNTHESIS PROTEIN EPSC-RELATED"/>
    <property type="match status" value="1"/>
</dbReference>
<feature type="domain" description="Polysaccharide biosynthesis protein CapD-like" evidence="3">
    <location>
        <begin position="293"/>
        <end position="575"/>
    </location>
</feature>
<sequence length="628" mass="69026">MNGRTWRHLFVRHRVRLVRAALFLHDALALTAAWFGAYWLRFGFAIPAHHWRYAAHLWPLVLAVQLLVFRAWGLHRMVIRFVSVPDLLKILAGGATANFLLLGLLFSWDRLAYLPRSILPLDFLLVVFFLGGGRFLYRLLREGLPGAGAGLRTLVVGAGQAGEQLVRDMLRQQGGPYRPVGFLDDDRGKVGREILGVRVLGRTRDLPEIARELGAEMVLLAIPSAGRRTLRRLTELCRETGLPYRTLPSLHDLMAGQVTVSALREVTVEDLLGRDPVQLDWAAIRAEVEGRRILVTGAGGSIGGELCRQIARLSPARLVLLDAGEYALYRIEMEIGAMDGAAPFSAVLADIRDRAALEAVFDRERPQVVFHAAAYKHVPLVELNPAAGVATNVFGTRTLAETADAFGVEKFVMVSTDKAVNPANVMGATKRVAEIFCQNLDARSRTAFITTRFGNVLGSSGSVVPLFQRQVARGGPVTVTHPEIERYFMTIPEASQLVLQATALGRGGEIFVLDMGEPVKIRELAEQVIRLSGLEPDRDIPIVYTGLRPGEKLYEELLHPDEHLAATAHPKILLARSREVDWAWCQAGLKRLEAVMRRGGPDEIRGALRALVPEYRPAPAAAADAAGS</sequence>
<dbReference type="SUPFAM" id="SSF51735">
    <property type="entry name" value="NAD(P)-binding Rossmann-fold domains"/>
    <property type="match status" value="2"/>
</dbReference>
<evidence type="ECO:0000313" key="4">
    <source>
        <dbReference type="EMBL" id="NDY41883.1"/>
    </source>
</evidence>
<dbReference type="Proteomes" id="UP000469346">
    <property type="component" value="Unassembled WGS sequence"/>
</dbReference>
<dbReference type="InterPro" id="IPR051203">
    <property type="entry name" value="Polysaccharide_Synthase-Rel"/>
</dbReference>
<dbReference type="InterPro" id="IPR003869">
    <property type="entry name" value="Polysac_CapD-like"/>
</dbReference>
<reference evidence="4 5" key="1">
    <citation type="submission" date="2020-02" db="EMBL/GenBank/DDBJ databases">
        <title>Comparative genomics of sulfur disproportionating microorganisms.</title>
        <authorList>
            <person name="Ward L.M."/>
            <person name="Bertran E."/>
            <person name="Johnston D.T."/>
        </authorList>
    </citation>
    <scope>NUCLEOTIDE SEQUENCE [LARGE SCALE GENOMIC DNA]</scope>
    <source>
        <strain evidence="4 5">DSM 100025</strain>
    </source>
</reference>
<accession>A0A6N9TP61</accession>
<dbReference type="RefSeq" id="WP_163298036.1">
    <property type="nucleotide sequence ID" value="NZ_JAAGRR010000022.1"/>
</dbReference>
<keyword evidence="2" id="KW-0812">Transmembrane</keyword>
<keyword evidence="5" id="KW-1185">Reference proteome</keyword>
<feature type="transmembrane region" description="Helical" evidence="2">
    <location>
        <begin position="87"/>
        <end position="106"/>
    </location>
</feature>
<dbReference type="InterPro" id="IPR036291">
    <property type="entry name" value="NAD(P)-bd_dom_sf"/>
</dbReference>
<evidence type="ECO:0000256" key="2">
    <source>
        <dbReference type="SAM" id="Phobius"/>
    </source>
</evidence>
<evidence type="ECO:0000313" key="5">
    <source>
        <dbReference type="Proteomes" id="UP000469346"/>
    </source>
</evidence>
<dbReference type="Pfam" id="PF02719">
    <property type="entry name" value="Polysacc_synt_2"/>
    <property type="match status" value="1"/>
</dbReference>
<dbReference type="Gene3D" id="3.40.50.720">
    <property type="entry name" value="NAD(P)-binding Rossmann-like Domain"/>
    <property type="match status" value="2"/>
</dbReference>
<feature type="transmembrane region" description="Helical" evidence="2">
    <location>
        <begin position="21"/>
        <end position="41"/>
    </location>
</feature>
<comment type="similarity">
    <text evidence="1">Belongs to the polysaccharide synthase family.</text>
</comment>
<feature type="transmembrane region" description="Helical" evidence="2">
    <location>
        <begin position="53"/>
        <end position="75"/>
    </location>
</feature>
<dbReference type="CDD" id="cd05237">
    <property type="entry name" value="UDP_invert_4-6DH_SDR_e"/>
    <property type="match status" value="1"/>
</dbReference>
<dbReference type="Pfam" id="PF13727">
    <property type="entry name" value="CoA_binding_3"/>
    <property type="match status" value="1"/>
</dbReference>
<proteinExistence type="inferred from homology"/>
<dbReference type="AlphaFoldDB" id="A0A6N9TP61"/>
<keyword evidence="2" id="KW-1133">Transmembrane helix</keyword>
<gene>
    <name evidence="4" type="ORF">G3N55_03340</name>
</gene>
<dbReference type="EMBL" id="JAAGRR010000022">
    <property type="protein sequence ID" value="NDY41883.1"/>
    <property type="molecule type" value="Genomic_DNA"/>
</dbReference>
<keyword evidence="2" id="KW-0472">Membrane</keyword>